<evidence type="ECO:0000313" key="3">
    <source>
        <dbReference type="EMBL" id="MFC5525415.1"/>
    </source>
</evidence>
<dbReference type="InterPro" id="IPR006015">
    <property type="entry name" value="Universal_stress_UspA"/>
</dbReference>
<dbReference type="CDD" id="cd00293">
    <property type="entry name" value="USP-like"/>
    <property type="match status" value="1"/>
</dbReference>
<dbReference type="RefSeq" id="WP_377318476.1">
    <property type="nucleotide sequence ID" value="NZ_JBHSNF010000001.1"/>
</dbReference>
<dbReference type="Gene3D" id="3.40.50.12370">
    <property type="match status" value="1"/>
</dbReference>
<dbReference type="Proteomes" id="UP001596114">
    <property type="component" value="Unassembled WGS sequence"/>
</dbReference>
<dbReference type="SUPFAM" id="SSF52402">
    <property type="entry name" value="Adenine nucleotide alpha hydrolases-like"/>
    <property type="match status" value="1"/>
</dbReference>
<dbReference type="PRINTS" id="PR01438">
    <property type="entry name" value="UNVRSLSTRESS"/>
</dbReference>
<comment type="similarity">
    <text evidence="1">Belongs to the universal stress protein A family.</text>
</comment>
<evidence type="ECO:0000313" key="4">
    <source>
        <dbReference type="Proteomes" id="UP001596114"/>
    </source>
</evidence>
<organism evidence="3 4">
    <name type="scientific">Rhodanobacter ginsengisoli</name>
    <dbReference type="NCBI Taxonomy" id="418646"/>
    <lineage>
        <taxon>Bacteria</taxon>
        <taxon>Pseudomonadati</taxon>
        <taxon>Pseudomonadota</taxon>
        <taxon>Gammaproteobacteria</taxon>
        <taxon>Lysobacterales</taxon>
        <taxon>Rhodanobacteraceae</taxon>
        <taxon>Rhodanobacter</taxon>
    </lineage>
</organism>
<dbReference type="EMBL" id="JBHSNF010000001">
    <property type="protein sequence ID" value="MFC5525415.1"/>
    <property type="molecule type" value="Genomic_DNA"/>
</dbReference>
<gene>
    <name evidence="3" type="ORF">ACFPPA_06625</name>
</gene>
<comment type="caution">
    <text evidence="3">The sequence shown here is derived from an EMBL/GenBank/DDBJ whole genome shotgun (WGS) entry which is preliminary data.</text>
</comment>
<sequence length="263" mass="28892">MLDLIVNIGPTEADAPWLRGALALAHRHQAFLTGLQLVRADASLVETCDDPVLLESRAQARRDWWLELCREAGVAGEWEVRPGVHVDALAKRSRLADFVIGQLHIREPDAPAGFDEITRALFASSSPMLLVPDGWQGGLRAERVVIAWNGSGTAAHAVKAALPLLQQALAVHVLDGERPGLPGISMPPLPLREWLRRHQVDAQWETFEGEPDAGQNLQERAKALHAELLVVGAWGRSRIRELVLGGATRWLLEHATLPLFMAH</sequence>
<evidence type="ECO:0000256" key="1">
    <source>
        <dbReference type="ARBA" id="ARBA00008791"/>
    </source>
</evidence>
<name>A0ABW0QM18_9GAMM</name>
<accession>A0ABW0QM18</accession>
<reference evidence="4" key="1">
    <citation type="journal article" date="2019" name="Int. J. Syst. Evol. Microbiol.">
        <title>The Global Catalogue of Microorganisms (GCM) 10K type strain sequencing project: providing services to taxonomists for standard genome sequencing and annotation.</title>
        <authorList>
            <consortium name="The Broad Institute Genomics Platform"/>
            <consortium name="The Broad Institute Genome Sequencing Center for Infectious Disease"/>
            <person name="Wu L."/>
            <person name="Ma J."/>
        </authorList>
    </citation>
    <scope>NUCLEOTIDE SEQUENCE [LARGE SCALE GENOMIC DNA]</scope>
    <source>
        <strain evidence="4">CGMCC 1.16619</strain>
    </source>
</reference>
<proteinExistence type="inferred from homology"/>
<evidence type="ECO:0000259" key="2">
    <source>
        <dbReference type="Pfam" id="PF00582"/>
    </source>
</evidence>
<feature type="domain" description="UspA" evidence="2">
    <location>
        <begin position="142"/>
        <end position="261"/>
    </location>
</feature>
<dbReference type="Pfam" id="PF00582">
    <property type="entry name" value="Usp"/>
    <property type="match status" value="1"/>
</dbReference>
<dbReference type="InterPro" id="IPR006016">
    <property type="entry name" value="UspA"/>
</dbReference>
<keyword evidence="4" id="KW-1185">Reference proteome</keyword>
<protein>
    <submittedName>
        <fullName evidence="3">Universal stress protein</fullName>
    </submittedName>
</protein>